<dbReference type="PRINTS" id="PR00792">
    <property type="entry name" value="PEPSIN"/>
</dbReference>
<dbReference type="InterPro" id="IPR001969">
    <property type="entry name" value="Aspartic_peptidase_AS"/>
</dbReference>
<keyword evidence="4" id="KW-0378">Hydrolase</keyword>
<dbReference type="InterPro" id="IPR021109">
    <property type="entry name" value="Peptidase_aspartic_dom_sf"/>
</dbReference>
<dbReference type="GO" id="GO:0006508">
    <property type="term" value="P:proteolysis"/>
    <property type="evidence" value="ECO:0007669"/>
    <property type="project" value="UniProtKB-KW"/>
</dbReference>
<evidence type="ECO:0000256" key="1">
    <source>
        <dbReference type="ARBA" id="ARBA00007447"/>
    </source>
</evidence>
<dbReference type="AlphaFoldDB" id="A0A9P7FE84"/>
<feature type="domain" description="Peptidase A1" evidence="6">
    <location>
        <begin position="78"/>
        <end position="395"/>
    </location>
</feature>
<keyword evidence="2 4" id="KW-0064">Aspartyl protease</keyword>
<evidence type="ECO:0000256" key="4">
    <source>
        <dbReference type="RuleBase" id="RU000454"/>
    </source>
</evidence>
<dbReference type="SUPFAM" id="SSF50630">
    <property type="entry name" value="Acid proteases"/>
    <property type="match status" value="1"/>
</dbReference>
<sequence length="405" mass="42671">MFPAVSLLTIIPLALSITASPVEVVNSPITLPIARRLDVSNGTINLLQQDRDRITALKDRTLKHSGHNTPLTNVANSYLIAVGVGSPPTTYNLVVDTGSSNTWVGAGTSYVVTKTSVNTGQPVSVSYGSGFFDGTEYTDTVTLGKGLTIPHQSIGVAVDSSGFSPGVDGILGIGPVDLTQGTLVDEPTTTIPTVADNLHSQGTIHHEFFSISFEPTTSKKVTNGELTFGGTVADKHVGPITYTPVTKTKPASGYWGIDQSISYGSKTILSSTAGIIDTGTTFLYIASDAFDKYKSATGGTPDTATGLLLISSTQYGALQNLNFHIGSETYTLTPNGQLWPRALNTYLGGSSKALYLAIADLDTPSGEGLDFISGQTFLERFYSVYDVSHSRVGFAKTPYTDATTN</sequence>
<evidence type="ECO:0000313" key="8">
    <source>
        <dbReference type="Proteomes" id="UP000823399"/>
    </source>
</evidence>
<dbReference type="GeneID" id="64705194"/>
<keyword evidence="8" id="KW-1185">Reference proteome</keyword>
<organism evidence="7 8">
    <name type="scientific">Suillus discolor</name>
    <dbReference type="NCBI Taxonomy" id="1912936"/>
    <lineage>
        <taxon>Eukaryota</taxon>
        <taxon>Fungi</taxon>
        <taxon>Dikarya</taxon>
        <taxon>Basidiomycota</taxon>
        <taxon>Agaricomycotina</taxon>
        <taxon>Agaricomycetes</taxon>
        <taxon>Agaricomycetidae</taxon>
        <taxon>Boletales</taxon>
        <taxon>Suillineae</taxon>
        <taxon>Suillaceae</taxon>
        <taxon>Suillus</taxon>
    </lineage>
</organism>
<proteinExistence type="inferred from homology"/>
<dbReference type="PROSITE" id="PS00141">
    <property type="entry name" value="ASP_PROTEASE"/>
    <property type="match status" value="2"/>
</dbReference>
<name>A0A9P7FE84_9AGAM</name>
<dbReference type="OrthoDB" id="660550at2759"/>
<dbReference type="InterPro" id="IPR001461">
    <property type="entry name" value="Aspartic_peptidase_A1"/>
</dbReference>
<dbReference type="InterPro" id="IPR034164">
    <property type="entry name" value="Pepsin-like_dom"/>
</dbReference>
<keyword evidence="4" id="KW-0645">Protease</keyword>
<feature type="chain" id="PRO_5040438497" evidence="5">
    <location>
        <begin position="17"/>
        <end position="405"/>
    </location>
</feature>
<dbReference type="EMBL" id="JABBWM010000010">
    <property type="protein sequence ID" value="KAG2114215.1"/>
    <property type="molecule type" value="Genomic_DNA"/>
</dbReference>
<evidence type="ECO:0000313" key="7">
    <source>
        <dbReference type="EMBL" id="KAG2114215.1"/>
    </source>
</evidence>
<dbReference type="Pfam" id="PF00026">
    <property type="entry name" value="Asp"/>
    <property type="match status" value="1"/>
</dbReference>
<evidence type="ECO:0000256" key="2">
    <source>
        <dbReference type="ARBA" id="ARBA00022750"/>
    </source>
</evidence>
<evidence type="ECO:0000256" key="5">
    <source>
        <dbReference type="SAM" id="SignalP"/>
    </source>
</evidence>
<keyword evidence="5" id="KW-0732">Signal</keyword>
<feature type="signal peptide" evidence="5">
    <location>
        <begin position="1"/>
        <end position="16"/>
    </location>
</feature>
<dbReference type="PANTHER" id="PTHR47966:SF51">
    <property type="entry name" value="BETA-SITE APP-CLEAVING ENZYME, ISOFORM A-RELATED"/>
    <property type="match status" value="1"/>
</dbReference>
<dbReference type="GO" id="GO:0004190">
    <property type="term" value="F:aspartic-type endopeptidase activity"/>
    <property type="evidence" value="ECO:0007669"/>
    <property type="project" value="UniProtKB-KW"/>
</dbReference>
<evidence type="ECO:0000256" key="3">
    <source>
        <dbReference type="PIRSR" id="PIRSR601461-1"/>
    </source>
</evidence>
<dbReference type="RefSeq" id="XP_041296328.1">
    <property type="nucleotide sequence ID" value="XM_041442935.1"/>
</dbReference>
<protein>
    <submittedName>
        <fullName evidence="7">Aspartic peptidase domain-containing protein</fullName>
    </submittedName>
</protein>
<gene>
    <name evidence="7" type="ORF">F5147DRAFT_786737</name>
</gene>
<accession>A0A9P7FE84</accession>
<dbReference type="PROSITE" id="PS51767">
    <property type="entry name" value="PEPTIDASE_A1"/>
    <property type="match status" value="1"/>
</dbReference>
<evidence type="ECO:0000259" key="6">
    <source>
        <dbReference type="PROSITE" id="PS51767"/>
    </source>
</evidence>
<feature type="active site" evidence="3">
    <location>
        <position position="277"/>
    </location>
</feature>
<dbReference type="InterPro" id="IPR033121">
    <property type="entry name" value="PEPTIDASE_A1"/>
</dbReference>
<feature type="active site" evidence="3">
    <location>
        <position position="96"/>
    </location>
</feature>
<dbReference type="CDD" id="cd05471">
    <property type="entry name" value="pepsin_like"/>
    <property type="match status" value="1"/>
</dbReference>
<dbReference type="PANTHER" id="PTHR47966">
    <property type="entry name" value="BETA-SITE APP-CLEAVING ENZYME, ISOFORM A-RELATED"/>
    <property type="match status" value="1"/>
</dbReference>
<comment type="similarity">
    <text evidence="1 4">Belongs to the peptidase A1 family.</text>
</comment>
<dbReference type="Proteomes" id="UP000823399">
    <property type="component" value="Unassembled WGS sequence"/>
</dbReference>
<comment type="caution">
    <text evidence="7">The sequence shown here is derived from an EMBL/GenBank/DDBJ whole genome shotgun (WGS) entry which is preliminary data.</text>
</comment>
<dbReference type="Gene3D" id="2.40.70.10">
    <property type="entry name" value="Acid Proteases"/>
    <property type="match status" value="2"/>
</dbReference>
<reference evidence="7" key="1">
    <citation type="journal article" date="2020" name="New Phytol.">
        <title>Comparative genomics reveals dynamic genome evolution in host specialist ectomycorrhizal fungi.</title>
        <authorList>
            <person name="Lofgren L.A."/>
            <person name="Nguyen N.H."/>
            <person name="Vilgalys R."/>
            <person name="Ruytinx J."/>
            <person name="Liao H.L."/>
            <person name="Branco S."/>
            <person name="Kuo A."/>
            <person name="LaButti K."/>
            <person name="Lipzen A."/>
            <person name="Andreopoulos W."/>
            <person name="Pangilinan J."/>
            <person name="Riley R."/>
            <person name="Hundley H."/>
            <person name="Na H."/>
            <person name="Barry K."/>
            <person name="Grigoriev I.V."/>
            <person name="Stajich J.E."/>
            <person name="Kennedy P.G."/>
        </authorList>
    </citation>
    <scope>NUCLEOTIDE SEQUENCE</scope>
    <source>
        <strain evidence="7">FC423</strain>
    </source>
</reference>